<evidence type="ECO:0000313" key="6">
    <source>
        <dbReference type="EMBL" id="KAF4231454.1"/>
    </source>
</evidence>
<keyword evidence="1" id="KW-0805">Transcription regulation</keyword>
<keyword evidence="7" id="KW-1185">Reference proteome</keyword>
<dbReference type="InterPro" id="IPR007219">
    <property type="entry name" value="XnlR_reg_dom"/>
</dbReference>
<reference evidence="6" key="1">
    <citation type="journal article" date="2020" name="bioRxiv">
        <title>Genomic and phenotypic heterogeneity of clinical isolates of the human pathogens Aspergillus fumigatus, Aspergillus lentulus and Aspergillus fumigatiaffinis.</title>
        <authorList>
            <person name="dos Santos R.A.C."/>
            <person name="Steenwyk J.L."/>
            <person name="Rivero-Menendez O."/>
            <person name="Mead M.E."/>
            <person name="Silva L.P."/>
            <person name="Bastos R.W."/>
            <person name="Alastruey-Izquierdo A."/>
            <person name="Goldman G.H."/>
            <person name="Rokas A."/>
        </authorList>
    </citation>
    <scope>NUCLEOTIDE SEQUENCE</scope>
    <source>
        <strain evidence="6">CNM-CM6805</strain>
    </source>
</reference>
<evidence type="ECO:0000256" key="1">
    <source>
        <dbReference type="ARBA" id="ARBA00023015"/>
    </source>
</evidence>
<evidence type="ECO:0000256" key="3">
    <source>
        <dbReference type="ARBA" id="ARBA00023242"/>
    </source>
</evidence>
<dbReference type="CDD" id="cd12148">
    <property type="entry name" value="fungal_TF_MHR"/>
    <property type="match status" value="1"/>
</dbReference>
<dbReference type="GO" id="GO:0006351">
    <property type="term" value="P:DNA-templated transcription"/>
    <property type="evidence" value="ECO:0007669"/>
    <property type="project" value="InterPro"/>
</dbReference>
<evidence type="ECO:0000256" key="2">
    <source>
        <dbReference type="ARBA" id="ARBA00023163"/>
    </source>
</evidence>
<name>A0A8H4GZD2_9EURO</name>
<evidence type="ECO:0000259" key="5">
    <source>
        <dbReference type="SMART" id="SM00906"/>
    </source>
</evidence>
<evidence type="ECO:0000313" key="7">
    <source>
        <dbReference type="Proteomes" id="UP000653565"/>
    </source>
</evidence>
<dbReference type="PANTHER" id="PTHR47424">
    <property type="entry name" value="REGULATORY PROTEIN GAL4"/>
    <property type="match status" value="1"/>
</dbReference>
<organism evidence="6 7">
    <name type="scientific">Aspergillus fumigatiaffinis</name>
    <dbReference type="NCBI Taxonomy" id="340414"/>
    <lineage>
        <taxon>Eukaryota</taxon>
        <taxon>Fungi</taxon>
        <taxon>Dikarya</taxon>
        <taxon>Ascomycota</taxon>
        <taxon>Pezizomycotina</taxon>
        <taxon>Eurotiomycetes</taxon>
        <taxon>Eurotiomycetidae</taxon>
        <taxon>Eurotiales</taxon>
        <taxon>Aspergillaceae</taxon>
        <taxon>Aspergillus</taxon>
        <taxon>Aspergillus subgen. Fumigati</taxon>
    </lineage>
</organism>
<dbReference type="InterPro" id="IPR051127">
    <property type="entry name" value="Fungal_SecMet_Regulators"/>
</dbReference>
<gene>
    <name evidence="6" type="ORF">CNMCM6805_000148</name>
</gene>
<dbReference type="PANTHER" id="PTHR47424:SF12">
    <property type="entry name" value="TRANSCRIPTION FACTOR ASQA"/>
    <property type="match status" value="1"/>
</dbReference>
<dbReference type="SMART" id="SM00906">
    <property type="entry name" value="Fungal_trans"/>
    <property type="match status" value="1"/>
</dbReference>
<protein>
    <recommendedName>
        <fullName evidence="5">Xylanolytic transcriptional activator regulatory domain-containing protein</fullName>
    </recommendedName>
</protein>
<keyword evidence="2" id="KW-0804">Transcription</keyword>
<sequence>MFEVHSTWISLQCCGTPKISTLTEASEEIARLKQKVQQLETELKQRATDRHNIPIPAGSMTPLLNQAPVCMGNDSESIPKRHYDGVHFRPTRSSNDTWFGPSSLYSFIHRLAAFLDFKLQEEHPVHQLHPVSASDHKLLNMPEASLLGHTRRSWAPLAEDVPSAGVYLSLVQEDYFINLFWQTYHTSLFAIVDETQFKTHYQSLLVGGGEDRKPSALVDIIIAMCMQYATSTMPTETQGVLVEGKDALVAGRWHYWRGQKLLACELDSPSLSTLQCHLLCAVYICGGSFHNMIDSTVGLAVRTAYMLGLHIDPPPTMPEKDREMRRRLWWAVYLMDSKAGMKLGRPFMVSTSYSMPHLPGDTHEAAAGSGSILAPLGQNATWLSYTLLSVQLYMKARNAYTAFYDQDIHLREGGTLWATYEARNFSASVLKAHTQSLHEWIAGIPEPLKLKRQNNGHSMSTDFTSVLLEPFTPPWLQRQRLLLEQTYHHLGLNLYGPFLAFSMKPLAESIAEELAMRCASHAIMLTMITHQALTESSLLDGWHEAFYCQWNAVMTIVGFVTLFPHSAITKHANDAIELAILVFDNFGVKFLVAANAARIVRDLYANIEAFAKPSQPNCNAAIVPEDFSSSSVSVGHALSSQNLYGAPLFNLLDMAVDLDFWNSVDTLWPNLDMLSYE</sequence>
<dbReference type="GO" id="GO:0005634">
    <property type="term" value="C:nucleus"/>
    <property type="evidence" value="ECO:0007669"/>
    <property type="project" value="TreeGrafter"/>
</dbReference>
<feature type="coiled-coil region" evidence="4">
    <location>
        <begin position="22"/>
        <end position="49"/>
    </location>
</feature>
<keyword evidence="3" id="KW-0539">Nucleus</keyword>
<dbReference type="Pfam" id="PF04082">
    <property type="entry name" value="Fungal_trans"/>
    <property type="match status" value="1"/>
</dbReference>
<dbReference type="GO" id="GO:0008270">
    <property type="term" value="F:zinc ion binding"/>
    <property type="evidence" value="ECO:0007669"/>
    <property type="project" value="InterPro"/>
</dbReference>
<dbReference type="GO" id="GO:0000435">
    <property type="term" value="P:positive regulation of transcription from RNA polymerase II promoter by galactose"/>
    <property type="evidence" value="ECO:0007669"/>
    <property type="project" value="TreeGrafter"/>
</dbReference>
<dbReference type="Proteomes" id="UP000653565">
    <property type="component" value="Unassembled WGS sequence"/>
</dbReference>
<dbReference type="GO" id="GO:0000981">
    <property type="term" value="F:DNA-binding transcription factor activity, RNA polymerase II-specific"/>
    <property type="evidence" value="ECO:0007669"/>
    <property type="project" value="TreeGrafter"/>
</dbReference>
<proteinExistence type="predicted"/>
<comment type="caution">
    <text evidence="6">The sequence shown here is derived from an EMBL/GenBank/DDBJ whole genome shotgun (WGS) entry which is preliminary data.</text>
</comment>
<dbReference type="AlphaFoldDB" id="A0A8H4GZD2"/>
<feature type="domain" description="Xylanolytic transcriptional activator regulatory" evidence="5">
    <location>
        <begin position="293"/>
        <end position="365"/>
    </location>
</feature>
<evidence type="ECO:0000256" key="4">
    <source>
        <dbReference type="SAM" id="Coils"/>
    </source>
</evidence>
<dbReference type="EMBL" id="JAAAPX010000103">
    <property type="protein sequence ID" value="KAF4231454.1"/>
    <property type="molecule type" value="Genomic_DNA"/>
</dbReference>
<keyword evidence="4" id="KW-0175">Coiled coil</keyword>
<dbReference type="GO" id="GO:0000978">
    <property type="term" value="F:RNA polymerase II cis-regulatory region sequence-specific DNA binding"/>
    <property type="evidence" value="ECO:0007669"/>
    <property type="project" value="TreeGrafter"/>
</dbReference>
<accession>A0A8H4GZD2</accession>
<reference evidence="6" key="2">
    <citation type="submission" date="2020-04" db="EMBL/GenBank/DDBJ databases">
        <authorList>
            <person name="Santos R.A.C."/>
            <person name="Steenwyk J.L."/>
            <person name="Rivero-Menendez O."/>
            <person name="Mead M.E."/>
            <person name="Silva L.P."/>
            <person name="Bastos R.W."/>
            <person name="Alastruey-Izquierdo A."/>
            <person name="Goldman G.H."/>
            <person name="Rokas A."/>
        </authorList>
    </citation>
    <scope>NUCLEOTIDE SEQUENCE</scope>
    <source>
        <strain evidence="6">CNM-CM6805</strain>
    </source>
</reference>